<dbReference type="PANTHER" id="PTHR10775:SF185">
    <property type="entry name" value="OS08G0208400 PROTEIN"/>
    <property type="match status" value="1"/>
</dbReference>
<evidence type="ECO:0000256" key="1">
    <source>
        <dbReference type="SAM" id="MobiDB-lite"/>
    </source>
</evidence>
<dbReference type="Pfam" id="PF13963">
    <property type="entry name" value="Transpos_assoc"/>
    <property type="match status" value="1"/>
</dbReference>
<feature type="region of interest" description="Disordered" evidence="1">
    <location>
        <begin position="41"/>
        <end position="72"/>
    </location>
</feature>
<accession>A0ABQ5DA12</accession>
<dbReference type="Proteomes" id="UP001151760">
    <property type="component" value="Unassembled WGS sequence"/>
</dbReference>
<evidence type="ECO:0000313" key="3">
    <source>
        <dbReference type="EMBL" id="GJT36095.1"/>
    </source>
</evidence>
<sequence length="354" mass="41960">MILCPCADCYNRFHLERAKVYDNLICVGFKRGYLNWMDHEESNEKYGEREQERETKQEREREPEHDFNHEKKNDKKIFDDLVKDVDQKFLQEELLPHWNILPKKHNENGNENKEVCSFCNASRWRPNQKDNSRDESGYKSGDDAVIQDEAQRVKDGKLRHPTDALSWKHFDEKHPEFASDHQNVHLALTMKQPNFILSLIILGLEIPNNKAFDVYMQPLIKELKELWVWSTKGEYACPICAFDKTSKWLNHVRKWCYMGHRRCLEPNHSSRKDTRSFDGHQELRQPPILASGDDILDQLKGVGFLSENVEKSPWKKKSILFTLRYWKNMLLLHNLDVMHIEKNVLSQIQTTSQQ</sequence>
<dbReference type="InterPro" id="IPR029480">
    <property type="entry name" value="Transpos_assoc"/>
</dbReference>
<gene>
    <name evidence="3" type="ORF">Tco_0926514</name>
</gene>
<reference evidence="3" key="2">
    <citation type="submission" date="2022-01" db="EMBL/GenBank/DDBJ databases">
        <authorList>
            <person name="Yamashiro T."/>
            <person name="Shiraishi A."/>
            <person name="Satake H."/>
            <person name="Nakayama K."/>
        </authorList>
    </citation>
    <scope>NUCLEOTIDE SEQUENCE</scope>
</reference>
<dbReference type="EMBL" id="BQNB010015106">
    <property type="protein sequence ID" value="GJT36095.1"/>
    <property type="molecule type" value="Genomic_DNA"/>
</dbReference>
<evidence type="ECO:0000313" key="4">
    <source>
        <dbReference type="Proteomes" id="UP001151760"/>
    </source>
</evidence>
<protein>
    <recommendedName>
        <fullName evidence="2">Transposase-associated domain-containing protein</fullName>
    </recommendedName>
</protein>
<feature type="domain" description="Transposase-associated" evidence="2">
    <location>
        <begin position="2"/>
        <end position="41"/>
    </location>
</feature>
<proteinExistence type="predicted"/>
<dbReference type="Pfam" id="PF02992">
    <property type="entry name" value="Transposase_21"/>
    <property type="match status" value="2"/>
</dbReference>
<name>A0ABQ5DA12_9ASTR</name>
<dbReference type="PANTHER" id="PTHR10775">
    <property type="entry name" value="OS08G0208400 PROTEIN"/>
    <property type="match status" value="1"/>
</dbReference>
<reference evidence="3" key="1">
    <citation type="journal article" date="2022" name="Int. J. Mol. Sci.">
        <title>Draft Genome of Tanacetum Coccineum: Genomic Comparison of Closely Related Tanacetum-Family Plants.</title>
        <authorList>
            <person name="Yamashiro T."/>
            <person name="Shiraishi A."/>
            <person name="Nakayama K."/>
            <person name="Satake H."/>
        </authorList>
    </citation>
    <scope>NUCLEOTIDE SEQUENCE</scope>
</reference>
<keyword evidence="4" id="KW-1185">Reference proteome</keyword>
<comment type="caution">
    <text evidence="3">The sequence shown here is derived from an EMBL/GenBank/DDBJ whole genome shotgun (WGS) entry which is preliminary data.</text>
</comment>
<organism evidence="3 4">
    <name type="scientific">Tanacetum coccineum</name>
    <dbReference type="NCBI Taxonomy" id="301880"/>
    <lineage>
        <taxon>Eukaryota</taxon>
        <taxon>Viridiplantae</taxon>
        <taxon>Streptophyta</taxon>
        <taxon>Embryophyta</taxon>
        <taxon>Tracheophyta</taxon>
        <taxon>Spermatophyta</taxon>
        <taxon>Magnoliopsida</taxon>
        <taxon>eudicotyledons</taxon>
        <taxon>Gunneridae</taxon>
        <taxon>Pentapetalae</taxon>
        <taxon>asterids</taxon>
        <taxon>campanulids</taxon>
        <taxon>Asterales</taxon>
        <taxon>Asteraceae</taxon>
        <taxon>Asteroideae</taxon>
        <taxon>Anthemideae</taxon>
        <taxon>Anthemidinae</taxon>
        <taxon>Tanacetum</taxon>
    </lineage>
</organism>
<dbReference type="InterPro" id="IPR004242">
    <property type="entry name" value="Transposase_21"/>
</dbReference>
<evidence type="ECO:0000259" key="2">
    <source>
        <dbReference type="Pfam" id="PF13963"/>
    </source>
</evidence>